<evidence type="ECO:0000259" key="6">
    <source>
        <dbReference type="PROSITE" id="PS50865"/>
    </source>
</evidence>
<keyword evidence="2 4" id="KW-0863">Zinc-finger</keyword>
<evidence type="ECO:0000256" key="5">
    <source>
        <dbReference type="SAM" id="MobiDB-lite"/>
    </source>
</evidence>
<name>A0AAN6SMK5_9PEZI</name>
<dbReference type="Pfam" id="PF01753">
    <property type="entry name" value="zf-MYND"/>
    <property type="match status" value="1"/>
</dbReference>
<gene>
    <name evidence="7" type="ORF">C8A01DRAFT_49535</name>
</gene>
<dbReference type="EMBL" id="MU854501">
    <property type="protein sequence ID" value="KAK4033956.1"/>
    <property type="molecule type" value="Genomic_DNA"/>
</dbReference>
<feature type="domain" description="MYND-type" evidence="6">
    <location>
        <begin position="152"/>
        <end position="197"/>
    </location>
</feature>
<organism evidence="7 8">
    <name type="scientific">Parachaetomium inaequale</name>
    <dbReference type="NCBI Taxonomy" id="2588326"/>
    <lineage>
        <taxon>Eukaryota</taxon>
        <taxon>Fungi</taxon>
        <taxon>Dikarya</taxon>
        <taxon>Ascomycota</taxon>
        <taxon>Pezizomycotina</taxon>
        <taxon>Sordariomycetes</taxon>
        <taxon>Sordariomycetidae</taxon>
        <taxon>Sordariales</taxon>
        <taxon>Chaetomiaceae</taxon>
        <taxon>Parachaetomium</taxon>
    </lineage>
</organism>
<evidence type="ECO:0000256" key="3">
    <source>
        <dbReference type="ARBA" id="ARBA00022833"/>
    </source>
</evidence>
<dbReference type="PROSITE" id="PS01360">
    <property type="entry name" value="ZF_MYND_1"/>
    <property type="match status" value="1"/>
</dbReference>
<reference evidence="8" key="1">
    <citation type="journal article" date="2023" name="Mol. Phylogenet. Evol.">
        <title>Genome-scale phylogeny and comparative genomics of the fungal order Sordariales.</title>
        <authorList>
            <person name="Hensen N."/>
            <person name="Bonometti L."/>
            <person name="Westerberg I."/>
            <person name="Brannstrom I.O."/>
            <person name="Guillou S."/>
            <person name="Cros-Aarteil S."/>
            <person name="Calhoun S."/>
            <person name="Haridas S."/>
            <person name="Kuo A."/>
            <person name="Mondo S."/>
            <person name="Pangilinan J."/>
            <person name="Riley R."/>
            <person name="LaButti K."/>
            <person name="Andreopoulos B."/>
            <person name="Lipzen A."/>
            <person name="Chen C."/>
            <person name="Yan M."/>
            <person name="Daum C."/>
            <person name="Ng V."/>
            <person name="Clum A."/>
            <person name="Steindorff A."/>
            <person name="Ohm R.A."/>
            <person name="Martin F."/>
            <person name="Silar P."/>
            <person name="Natvig D.O."/>
            <person name="Lalanne C."/>
            <person name="Gautier V."/>
            <person name="Ament-Velasquez S.L."/>
            <person name="Kruys A."/>
            <person name="Hutchinson M.I."/>
            <person name="Powell A.J."/>
            <person name="Barry K."/>
            <person name="Miller A.N."/>
            <person name="Grigoriev I.V."/>
            <person name="Debuchy R."/>
            <person name="Gladieux P."/>
            <person name="Hiltunen Thoren M."/>
            <person name="Johannesson H."/>
        </authorList>
    </citation>
    <scope>NUCLEOTIDE SEQUENCE [LARGE SCALE GENOMIC DNA]</scope>
    <source>
        <strain evidence="8">CBS 284.82</strain>
    </source>
</reference>
<evidence type="ECO:0000313" key="8">
    <source>
        <dbReference type="Proteomes" id="UP001303115"/>
    </source>
</evidence>
<proteinExistence type="predicted"/>
<protein>
    <recommendedName>
        <fullName evidence="6">MYND-type domain-containing protein</fullName>
    </recommendedName>
</protein>
<keyword evidence="1" id="KW-0479">Metal-binding</keyword>
<dbReference type="AlphaFoldDB" id="A0AAN6SMK5"/>
<dbReference type="PROSITE" id="PS50865">
    <property type="entry name" value="ZF_MYND_2"/>
    <property type="match status" value="1"/>
</dbReference>
<dbReference type="SUPFAM" id="SSF144232">
    <property type="entry name" value="HIT/MYND zinc finger-like"/>
    <property type="match status" value="1"/>
</dbReference>
<comment type="caution">
    <text evidence="7">The sequence shown here is derived from an EMBL/GenBank/DDBJ whole genome shotgun (WGS) entry which is preliminary data.</text>
</comment>
<keyword evidence="8" id="KW-1185">Reference proteome</keyword>
<keyword evidence="3" id="KW-0862">Zinc</keyword>
<evidence type="ECO:0000313" key="7">
    <source>
        <dbReference type="EMBL" id="KAK4033956.1"/>
    </source>
</evidence>
<dbReference type="Proteomes" id="UP001303115">
    <property type="component" value="Unassembled WGS sequence"/>
</dbReference>
<feature type="region of interest" description="Disordered" evidence="5">
    <location>
        <begin position="1"/>
        <end position="28"/>
    </location>
</feature>
<sequence>MPIPNLTPTTFPPFTALPLTTTPPSLETPQENEYYLLAQITENMTLTKPTLILSDLTGTSFALVFASRPGSGPDTLDFKKLGYKKGATLVLPNVKRTPPKEGDQSRGFVSISREEEGGVRVVPGGLEGVGRVLGLLGGRDLKRGGEGGKGGCESCGNRTRNEGGGELMKCTGCGEVEYCCKECQVKGWDEGGHKGDCKLIKAIRAIWP</sequence>
<dbReference type="InterPro" id="IPR002893">
    <property type="entry name" value="Znf_MYND"/>
</dbReference>
<evidence type="ECO:0000256" key="2">
    <source>
        <dbReference type="ARBA" id="ARBA00022771"/>
    </source>
</evidence>
<evidence type="ECO:0000256" key="1">
    <source>
        <dbReference type="ARBA" id="ARBA00022723"/>
    </source>
</evidence>
<evidence type="ECO:0000256" key="4">
    <source>
        <dbReference type="PROSITE-ProRule" id="PRU00134"/>
    </source>
</evidence>
<dbReference type="Gene3D" id="6.10.140.2220">
    <property type="match status" value="1"/>
</dbReference>
<dbReference type="GO" id="GO:0008270">
    <property type="term" value="F:zinc ion binding"/>
    <property type="evidence" value="ECO:0007669"/>
    <property type="project" value="UniProtKB-KW"/>
</dbReference>
<accession>A0AAN6SMK5</accession>